<evidence type="ECO:0000256" key="1">
    <source>
        <dbReference type="SAM" id="Phobius"/>
    </source>
</evidence>
<keyword evidence="3" id="KW-1185">Reference proteome</keyword>
<evidence type="ECO:0008006" key="4">
    <source>
        <dbReference type="Google" id="ProtNLM"/>
    </source>
</evidence>
<reference evidence="2 3" key="1">
    <citation type="submission" date="2018-02" db="EMBL/GenBank/DDBJ databases">
        <title>Genomic Encyclopedia of Archaeal and Bacterial Type Strains, Phase II (KMG-II): from individual species to whole genera.</title>
        <authorList>
            <person name="Goeker M."/>
        </authorList>
    </citation>
    <scope>NUCLEOTIDE SEQUENCE [LARGE SCALE GENOMIC DNA]</scope>
    <source>
        <strain evidence="2 3">YU 961-1</strain>
    </source>
</reference>
<dbReference type="RefSeq" id="WP_104479822.1">
    <property type="nucleotide sequence ID" value="NZ_CP154825.1"/>
</dbReference>
<dbReference type="EMBL" id="PTIX01000008">
    <property type="protein sequence ID" value="PPK67053.1"/>
    <property type="molecule type" value="Genomic_DNA"/>
</dbReference>
<keyword evidence="1" id="KW-0812">Transmembrane</keyword>
<feature type="transmembrane region" description="Helical" evidence="1">
    <location>
        <begin position="22"/>
        <end position="42"/>
    </location>
</feature>
<keyword evidence="1" id="KW-0472">Membrane</keyword>
<protein>
    <recommendedName>
        <fullName evidence="4">PH (Pleckstrin Homology) domain-containing protein</fullName>
    </recommendedName>
</protein>
<name>A0A2S6GPG0_9PSEU</name>
<dbReference type="AlphaFoldDB" id="A0A2S6GPG0"/>
<dbReference type="OrthoDB" id="3692096at2"/>
<accession>A0A2S6GPG0</accession>
<feature type="transmembrane region" description="Helical" evidence="1">
    <location>
        <begin position="48"/>
        <end position="70"/>
    </location>
</feature>
<organism evidence="2 3">
    <name type="scientific">Actinokineospora auranticolor</name>
    <dbReference type="NCBI Taxonomy" id="155976"/>
    <lineage>
        <taxon>Bacteria</taxon>
        <taxon>Bacillati</taxon>
        <taxon>Actinomycetota</taxon>
        <taxon>Actinomycetes</taxon>
        <taxon>Pseudonocardiales</taxon>
        <taxon>Pseudonocardiaceae</taxon>
        <taxon>Actinokineospora</taxon>
    </lineage>
</organism>
<sequence length="175" mass="18672">MAPGVGELFIAEADREAWRRPLVRWAVAGVVVGVAALVPLVTGWVHRGVAAAVLGLALVVVLGKAGGYVGRRKRRVNPLMIDLDGVRLPTGQGPVSLPWDAVRAVVVDGPTLRFRVRPSVTPGTPGVAGMHRRDAWPVASGPGLPLDTRLYRRGLEEILDAVRTFSGDSVRITRP</sequence>
<comment type="caution">
    <text evidence="2">The sequence shown here is derived from an EMBL/GenBank/DDBJ whole genome shotgun (WGS) entry which is preliminary data.</text>
</comment>
<evidence type="ECO:0000313" key="3">
    <source>
        <dbReference type="Proteomes" id="UP000239203"/>
    </source>
</evidence>
<proteinExistence type="predicted"/>
<keyword evidence="1" id="KW-1133">Transmembrane helix</keyword>
<gene>
    <name evidence="2" type="ORF">CLV40_10850</name>
</gene>
<dbReference type="Proteomes" id="UP000239203">
    <property type="component" value="Unassembled WGS sequence"/>
</dbReference>
<evidence type="ECO:0000313" key="2">
    <source>
        <dbReference type="EMBL" id="PPK67053.1"/>
    </source>
</evidence>